<dbReference type="GeneID" id="6750167"/>
<dbReference type="HOGENOM" id="CLU_071894_0_0_1"/>
<dbReference type="NCBIfam" id="TIGR00323">
    <property type="entry name" value="eIF-6"/>
    <property type="match status" value="1"/>
</dbReference>
<dbReference type="OrthoDB" id="4155914at2759"/>
<dbReference type="GO" id="GO:0000054">
    <property type="term" value="P:ribosomal subunit export from nucleus"/>
    <property type="evidence" value="ECO:0000318"/>
    <property type="project" value="GO_Central"/>
</dbReference>
<dbReference type="GO" id="GO:1902626">
    <property type="term" value="P:assembly of large subunit precursor of preribosome"/>
    <property type="evidence" value="ECO:0000318"/>
    <property type="project" value="GO_Central"/>
</dbReference>
<dbReference type="CDD" id="cd00527">
    <property type="entry name" value="IF6"/>
    <property type="match status" value="1"/>
</dbReference>
<dbReference type="STRING" id="10228.B3RIN6"/>
<keyword evidence="4 6" id="KW-0539">Nucleus</keyword>
<dbReference type="GO" id="GO:0003743">
    <property type="term" value="F:translation initiation factor activity"/>
    <property type="evidence" value="ECO:0007669"/>
    <property type="project" value="UniProtKB-UniRule"/>
</dbReference>
<evidence type="ECO:0000256" key="3">
    <source>
        <dbReference type="ARBA" id="ARBA00022917"/>
    </source>
</evidence>
<reference evidence="7 8" key="1">
    <citation type="journal article" date="2008" name="Nature">
        <title>The Trichoplax genome and the nature of placozoans.</title>
        <authorList>
            <person name="Srivastava M."/>
            <person name="Begovic E."/>
            <person name="Chapman J."/>
            <person name="Putnam N.H."/>
            <person name="Hellsten U."/>
            <person name="Kawashima T."/>
            <person name="Kuo A."/>
            <person name="Mitros T."/>
            <person name="Salamov A."/>
            <person name="Carpenter M.L."/>
            <person name="Signorovitch A.Y."/>
            <person name="Moreno M.A."/>
            <person name="Kamm K."/>
            <person name="Grimwood J."/>
            <person name="Schmutz J."/>
            <person name="Shapiro H."/>
            <person name="Grigoriev I.V."/>
            <person name="Buss L.W."/>
            <person name="Schierwater B."/>
            <person name="Dellaporta S.L."/>
            <person name="Rokhsar D.S."/>
        </authorList>
    </citation>
    <scope>NUCLEOTIDE SEQUENCE [LARGE SCALE GENOMIC DNA]</scope>
    <source>
        <strain evidence="7 8">Grell-BS-1999</strain>
    </source>
</reference>
<evidence type="ECO:0000256" key="2">
    <source>
        <dbReference type="ARBA" id="ARBA00022540"/>
    </source>
</evidence>
<dbReference type="Proteomes" id="UP000009022">
    <property type="component" value="Unassembled WGS sequence"/>
</dbReference>
<dbReference type="Gene3D" id="3.75.10.10">
    <property type="entry name" value="L-arginine/glycine Amidinotransferase, Chain A"/>
    <property type="match status" value="1"/>
</dbReference>
<dbReference type="GO" id="GO:0000470">
    <property type="term" value="P:maturation of LSU-rRNA"/>
    <property type="evidence" value="ECO:0000318"/>
    <property type="project" value="GO_Central"/>
</dbReference>
<dbReference type="HAMAP" id="MF_00032">
    <property type="entry name" value="eIF_6"/>
    <property type="match status" value="1"/>
</dbReference>
<keyword evidence="6" id="KW-0690">Ribosome biogenesis</keyword>
<organism evidence="7 8">
    <name type="scientific">Trichoplax adhaerens</name>
    <name type="common">Trichoplax reptans</name>
    <dbReference type="NCBI Taxonomy" id="10228"/>
    <lineage>
        <taxon>Eukaryota</taxon>
        <taxon>Metazoa</taxon>
        <taxon>Placozoa</taxon>
        <taxon>Uniplacotomia</taxon>
        <taxon>Trichoplacea</taxon>
        <taxon>Trichoplacidae</taxon>
        <taxon>Trichoplax</taxon>
    </lineage>
</organism>
<comment type="subcellular location">
    <subcellularLocation>
        <location evidence="6">Cytoplasm</location>
    </subcellularLocation>
    <subcellularLocation>
        <location evidence="6">Nucleus</location>
        <location evidence="6">Nucleolus</location>
    </subcellularLocation>
    <text evidence="6">Shuttles between cytoplasm and nucleus/nucleolus.</text>
</comment>
<name>B3RIN6_TRIAD</name>
<dbReference type="RefSeq" id="XP_002108217.1">
    <property type="nucleotide sequence ID" value="XM_002108181.1"/>
</dbReference>
<dbReference type="CTD" id="6750167"/>
<evidence type="ECO:0000256" key="6">
    <source>
        <dbReference type="HAMAP-Rule" id="MF_03132"/>
    </source>
</evidence>
<keyword evidence="3 6" id="KW-0648">Protein biosynthesis</keyword>
<accession>B3RIN6</accession>
<evidence type="ECO:0000313" key="8">
    <source>
        <dbReference type="Proteomes" id="UP000009022"/>
    </source>
</evidence>
<dbReference type="GO" id="GO:0005730">
    <property type="term" value="C:nucleolus"/>
    <property type="evidence" value="ECO:0007669"/>
    <property type="project" value="UniProtKB-SubCell"/>
</dbReference>
<sequence>MATRAHFEKSCEIGVFSKLTNTYCLTAIGASENFYSVFESELAETIPVIHTSLAGCRIIGTLCVGNRHGLIVPSSATDQELQHIRNCLPDAVKVQRVEERLSALGNVVACNDYVALVHPDLDVETEEIIADTLRVEVFRQTIAGNVIVGNYCAFNNAGGLVHPRTNTNDLDELSSLLQVPLAAGTVNRGSDAIGAGLVVNDWCAFCGMDTTSTELSVIESIFKISGAQPSAITGHLRDTLVDT</sequence>
<dbReference type="GO" id="GO:0005634">
    <property type="term" value="C:nucleus"/>
    <property type="evidence" value="ECO:0000318"/>
    <property type="project" value="GO_Central"/>
</dbReference>
<dbReference type="GO" id="GO:0043023">
    <property type="term" value="F:ribosomal large subunit binding"/>
    <property type="evidence" value="ECO:0000318"/>
    <property type="project" value="GO_Central"/>
</dbReference>
<dbReference type="Pfam" id="PF01912">
    <property type="entry name" value="eIF-6"/>
    <property type="match status" value="1"/>
</dbReference>
<dbReference type="FunFam" id="3.75.10.10:FF:000001">
    <property type="entry name" value="Eukaryotic translation initiation factor 6"/>
    <property type="match status" value="1"/>
</dbReference>
<comment type="similarity">
    <text evidence="6">Belongs to the eIF-6 family.</text>
</comment>
<dbReference type="GO" id="GO:0042256">
    <property type="term" value="P:cytosolic ribosome assembly"/>
    <property type="evidence" value="ECO:0007669"/>
    <property type="project" value="UniProtKB-UniRule"/>
</dbReference>
<keyword evidence="1 6" id="KW-0963">Cytoplasm</keyword>
<dbReference type="OMA" id="WCAFCGM"/>
<dbReference type="InterPro" id="IPR002769">
    <property type="entry name" value="eIF6"/>
</dbReference>
<dbReference type="AlphaFoldDB" id="B3RIN6"/>
<comment type="subunit">
    <text evidence="5">Monomer. Associates with the 60S ribosomal subunit. Interacts with RACK1. Interacts with DICER1, AGO2, TARBP2, MOV10 and RPL7A; they form a large RNA-induced silencing complex (RISC).</text>
</comment>
<proteinExistence type="inferred from homology"/>
<dbReference type="FunCoup" id="B3RIN6">
    <property type="interactions" value="1890"/>
</dbReference>
<dbReference type="PANTHER" id="PTHR10784">
    <property type="entry name" value="TRANSLATION INITIATION FACTOR 6"/>
    <property type="match status" value="1"/>
</dbReference>
<dbReference type="PhylomeDB" id="B3RIN6"/>
<keyword evidence="8" id="KW-1185">Reference proteome</keyword>
<evidence type="ECO:0000313" key="7">
    <source>
        <dbReference type="EMBL" id="EDV29015.1"/>
    </source>
</evidence>
<dbReference type="eggNOG" id="KOG3185">
    <property type="taxonomic scope" value="Eukaryota"/>
</dbReference>
<dbReference type="SMART" id="SM00654">
    <property type="entry name" value="eIF6"/>
    <property type="match status" value="1"/>
</dbReference>
<gene>
    <name evidence="6" type="primary">EIF6</name>
    <name evidence="7" type="ORF">TRIADDRAFT_18785</name>
</gene>
<evidence type="ECO:0000256" key="1">
    <source>
        <dbReference type="ARBA" id="ARBA00022490"/>
    </source>
</evidence>
<comment type="function">
    <text evidence="6">Binds to the 60S ribosomal subunit and prevents its association with the 40S ribosomal subunit to form the 80S initiation complex in the cytoplasm. May also be involved in ribosome biogenesis.</text>
</comment>
<evidence type="ECO:0000256" key="5">
    <source>
        <dbReference type="ARBA" id="ARBA00062592"/>
    </source>
</evidence>
<dbReference type="KEGG" id="tad:TRIADDRAFT_18785"/>
<keyword evidence="2 6" id="KW-0396">Initiation factor</keyword>
<protein>
    <recommendedName>
        <fullName evidence="6">Eukaryotic translation initiation factor 6</fullName>
        <shortName evidence="6">eIF-6</shortName>
    </recommendedName>
</protein>
<dbReference type="PIRSF" id="PIRSF006413">
    <property type="entry name" value="IF-6"/>
    <property type="match status" value="1"/>
</dbReference>
<dbReference type="InParanoid" id="B3RIN6"/>
<dbReference type="EMBL" id="DS985241">
    <property type="protein sequence ID" value="EDV29015.1"/>
    <property type="molecule type" value="Genomic_DNA"/>
</dbReference>
<dbReference type="GO" id="GO:0000460">
    <property type="term" value="P:maturation of 5.8S rRNA"/>
    <property type="evidence" value="ECO:0000318"/>
    <property type="project" value="GO_Central"/>
</dbReference>
<evidence type="ECO:0000256" key="4">
    <source>
        <dbReference type="ARBA" id="ARBA00023242"/>
    </source>
</evidence>
<dbReference type="SUPFAM" id="SSF55909">
    <property type="entry name" value="Pentein"/>
    <property type="match status" value="1"/>
</dbReference>
<dbReference type="GO" id="GO:0005829">
    <property type="term" value="C:cytosol"/>
    <property type="evidence" value="ECO:0000318"/>
    <property type="project" value="GO_Central"/>
</dbReference>